<dbReference type="OrthoDB" id="7362481at2"/>
<feature type="transmembrane region" description="Helical" evidence="1">
    <location>
        <begin position="20"/>
        <end position="41"/>
    </location>
</feature>
<evidence type="ECO:0000313" key="3">
    <source>
        <dbReference type="Proteomes" id="UP000435648"/>
    </source>
</evidence>
<reference evidence="2 3" key="1">
    <citation type="submission" date="2019-12" db="EMBL/GenBank/DDBJ databases">
        <title>The genome of Stappia indica PHM037.</title>
        <authorList>
            <person name="Kacar D."/>
            <person name="Galan B."/>
            <person name="Canedo L."/>
            <person name="Rodriguez P."/>
            <person name="de la Calle F."/>
            <person name="Garcia J.L."/>
        </authorList>
    </citation>
    <scope>NUCLEOTIDE SEQUENCE [LARGE SCALE GENOMIC DNA]</scope>
    <source>
        <strain evidence="2 3">PHM037</strain>
    </source>
</reference>
<dbReference type="KEGG" id="siw:GH266_08145"/>
<dbReference type="RefSeq" id="WP_158193448.1">
    <property type="nucleotide sequence ID" value="NZ_CP046908.1"/>
</dbReference>
<name>A0A857C679_9HYPH</name>
<dbReference type="Pfam" id="PF17336">
    <property type="entry name" value="DUF5368"/>
    <property type="match status" value="1"/>
</dbReference>
<keyword evidence="1" id="KW-0812">Transmembrane</keyword>
<feature type="transmembrane region" description="Helical" evidence="1">
    <location>
        <begin position="50"/>
        <end position="72"/>
    </location>
</feature>
<keyword evidence="1" id="KW-0472">Membrane</keyword>
<dbReference type="InterPro" id="IPR035308">
    <property type="entry name" value="DUF5368"/>
</dbReference>
<sequence>MKEMTLSTLLAVFEEMFGTGLFWTLVAAAALVTAAFLFVLLRERRLVGRWLLRAELLAPVGAIAAIFFVLTITNSGFSDLGGPIDVIVMILIGAAGAVGLTILAYVMQALLLGHRQR</sequence>
<proteinExistence type="predicted"/>
<dbReference type="EMBL" id="CP046908">
    <property type="protein sequence ID" value="QGZ34480.1"/>
    <property type="molecule type" value="Genomic_DNA"/>
</dbReference>
<accession>A0A857C679</accession>
<organism evidence="2 3">
    <name type="scientific">Stappia indica</name>
    <dbReference type="NCBI Taxonomy" id="538381"/>
    <lineage>
        <taxon>Bacteria</taxon>
        <taxon>Pseudomonadati</taxon>
        <taxon>Pseudomonadota</taxon>
        <taxon>Alphaproteobacteria</taxon>
        <taxon>Hyphomicrobiales</taxon>
        <taxon>Stappiaceae</taxon>
        <taxon>Stappia</taxon>
    </lineage>
</organism>
<evidence type="ECO:0000256" key="1">
    <source>
        <dbReference type="SAM" id="Phobius"/>
    </source>
</evidence>
<dbReference type="AlphaFoldDB" id="A0A857C679"/>
<protein>
    <submittedName>
        <fullName evidence="2">Uncharacterized protein</fullName>
    </submittedName>
</protein>
<feature type="transmembrane region" description="Helical" evidence="1">
    <location>
        <begin position="84"/>
        <end position="107"/>
    </location>
</feature>
<evidence type="ECO:0000313" key="2">
    <source>
        <dbReference type="EMBL" id="QGZ34480.1"/>
    </source>
</evidence>
<gene>
    <name evidence="2" type="ORF">GH266_08145</name>
</gene>
<keyword evidence="1" id="KW-1133">Transmembrane helix</keyword>
<dbReference type="Proteomes" id="UP000435648">
    <property type="component" value="Chromosome"/>
</dbReference>